<keyword evidence="2" id="KW-0677">Repeat</keyword>
<keyword evidence="1" id="KW-0880">Kelch repeat</keyword>
<sequence length="987" mass="101758">MRTLLPAAALAAFLGSLSAPARAQQHAALPVNTIGSGPATAARAAAISSWTSLAAMPERQSNGGVAVLNGKIYVFGGYLRTITNPGGDFTKQVQVYDIATNTWSKAADMPFRITANGGVAKDGLLYNFSGSIVDNVPQSPSTSLVYNPGANTWATSTFANYPYSQAGTQSTTNARAWIGLDGKIYVHEPERSVLALDPVANTWGQDITPPNIDSRFQDRYAMAMVMDGSGQIHAFGGGQSGTVPGAYQQANTRHAVYTPATGVWTTAAPLPVAKLGASAVLGSDGNLYVLGGGANSSSATSDVQIYNPTTGTWSTGPALPQSLIYANTVTQGNDIYIVTATATYRATVTVAGLSWTGAVSSSWTDAGNWSGGVVPTANDDVTIPAGLSRYPSISTSTPTAKQLTLASGAQLILADGGTLSLTGNLVNNGTFSAAGAGSLAFTGSTAQTLGGTASTTLQNLNVGAAGAILAGPVTVQRQLTLTGNLSTTGQRLVLASSNAGTALVVNSGGVVSGPVTVQRYIDPATNPGFGYRHYSPAVLGATLNNLSMATTPQATVGVGPLQLNDKYNSAAEPSLVTPFPTVLAYDQSRVGTVAGASGFNQGWASPVAASQVLVGGQGLTINEPAGILFEITGPTLTSGAVAVGGLTRSSEPDAGWQLVGNPYPSPIDWNRVSRTNLQAAAYVYRSLSRYEGGYTAYVNGVGSNIIAQGQAFFVRVSAPGASGSLAFSDASRETSYQDPTYARPAQAETRPLVQLILQRQDHSDAASQDQFYVYEQDGATIGFDADYDAVKVQLNGGQQPSLYQVVGAQGLAIQGLPTGRSAQRLNLGVHVAAAGSYVFSAAQVLNQPAAEPLWLEDQLTGTWHDLRQGSYAVSLSAGLSTTRFVLHLHQAPLLSSQKASTWAGELQLYPNPASSTAPVTVVASGVAGNSAEVVLLNSVGQRVLQRHLAVAGKEVRAQLAVSGLAQGIYTVQVRSQAGVLTRQLVIQ</sequence>
<dbReference type="Pfam" id="PF18962">
    <property type="entry name" value="Por_Secre_tail"/>
    <property type="match status" value="1"/>
</dbReference>
<comment type="caution">
    <text evidence="5">The sequence shown here is derived from an EMBL/GenBank/DDBJ whole genome shotgun (WGS) entry which is preliminary data.</text>
</comment>
<keyword evidence="6" id="KW-1185">Reference proteome</keyword>
<dbReference type="InterPro" id="IPR011043">
    <property type="entry name" value="Gal_Oxase/kelch_b-propeller"/>
</dbReference>
<name>A0A2M9B5X8_9BACT</name>
<evidence type="ECO:0000256" key="2">
    <source>
        <dbReference type="ARBA" id="ARBA00022737"/>
    </source>
</evidence>
<evidence type="ECO:0000313" key="6">
    <source>
        <dbReference type="Proteomes" id="UP000228535"/>
    </source>
</evidence>
<evidence type="ECO:0000259" key="4">
    <source>
        <dbReference type="Pfam" id="PF18962"/>
    </source>
</evidence>
<dbReference type="RefSeq" id="WP_100338223.1">
    <property type="nucleotide sequence ID" value="NZ_PGFA01000003.1"/>
</dbReference>
<dbReference type="InterPro" id="IPR026444">
    <property type="entry name" value="Secre_tail"/>
</dbReference>
<dbReference type="PANTHER" id="PTHR24412">
    <property type="entry name" value="KELCH PROTEIN"/>
    <property type="match status" value="1"/>
</dbReference>
<dbReference type="OrthoDB" id="1493708at2"/>
<evidence type="ECO:0000256" key="1">
    <source>
        <dbReference type="ARBA" id="ARBA00022441"/>
    </source>
</evidence>
<feature type="domain" description="Secretion system C-terminal sorting" evidence="4">
    <location>
        <begin position="908"/>
        <end position="986"/>
    </location>
</feature>
<organism evidence="5 6">
    <name type="scientific">Hymenobacter chitinivorans DSM 11115</name>
    <dbReference type="NCBI Taxonomy" id="1121954"/>
    <lineage>
        <taxon>Bacteria</taxon>
        <taxon>Pseudomonadati</taxon>
        <taxon>Bacteroidota</taxon>
        <taxon>Cytophagia</taxon>
        <taxon>Cytophagales</taxon>
        <taxon>Hymenobacteraceae</taxon>
        <taxon>Hymenobacter</taxon>
    </lineage>
</organism>
<feature type="signal peptide" evidence="3">
    <location>
        <begin position="1"/>
        <end position="23"/>
    </location>
</feature>
<evidence type="ECO:0000256" key="3">
    <source>
        <dbReference type="SAM" id="SignalP"/>
    </source>
</evidence>
<dbReference type="AlphaFoldDB" id="A0A2M9B5X8"/>
<dbReference type="Pfam" id="PF01344">
    <property type="entry name" value="Kelch_1"/>
    <property type="match status" value="2"/>
</dbReference>
<feature type="chain" id="PRO_5014598527" evidence="3">
    <location>
        <begin position="24"/>
        <end position="987"/>
    </location>
</feature>
<dbReference type="Proteomes" id="UP000228535">
    <property type="component" value="Unassembled WGS sequence"/>
</dbReference>
<dbReference type="SUPFAM" id="SSF50965">
    <property type="entry name" value="Galactose oxidase, central domain"/>
    <property type="match status" value="1"/>
</dbReference>
<dbReference type="NCBIfam" id="TIGR04183">
    <property type="entry name" value="Por_Secre_tail"/>
    <property type="match status" value="1"/>
</dbReference>
<dbReference type="SMART" id="SM00612">
    <property type="entry name" value="Kelch"/>
    <property type="match status" value="3"/>
</dbReference>
<gene>
    <name evidence="5" type="ORF">CLV45_3999</name>
</gene>
<reference evidence="5 6" key="1">
    <citation type="submission" date="2017-11" db="EMBL/GenBank/DDBJ databases">
        <title>Genomic Encyclopedia of Archaeal and Bacterial Type Strains, Phase II (KMG-II): From Individual Species to Whole Genera.</title>
        <authorList>
            <person name="Goeker M."/>
        </authorList>
    </citation>
    <scope>NUCLEOTIDE SEQUENCE [LARGE SCALE GENOMIC DNA]</scope>
    <source>
        <strain evidence="5 6">DSM 11115</strain>
    </source>
</reference>
<dbReference type="InterPro" id="IPR015915">
    <property type="entry name" value="Kelch-typ_b-propeller"/>
</dbReference>
<proteinExistence type="predicted"/>
<dbReference type="EMBL" id="PGFA01000003">
    <property type="protein sequence ID" value="PJJ53338.1"/>
    <property type="molecule type" value="Genomic_DNA"/>
</dbReference>
<accession>A0A2M9B5X8</accession>
<dbReference type="PANTHER" id="PTHR24412:SF489">
    <property type="entry name" value="RING FINGER DOMAIN AND KELCH REPEAT-CONTAINING PROTEIN DDB_G0271372"/>
    <property type="match status" value="1"/>
</dbReference>
<keyword evidence="3" id="KW-0732">Signal</keyword>
<evidence type="ECO:0000313" key="5">
    <source>
        <dbReference type="EMBL" id="PJJ53338.1"/>
    </source>
</evidence>
<protein>
    <submittedName>
        <fullName evidence="5">Putative secreted protein (Por secretion system target)</fullName>
    </submittedName>
</protein>
<dbReference type="Gene3D" id="2.120.10.80">
    <property type="entry name" value="Kelch-type beta propeller"/>
    <property type="match status" value="2"/>
</dbReference>
<dbReference type="InterPro" id="IPR006652">
    <property type="entry name" value="Kelch_1"/>
</dbReference>